<protein>
    <submittedName>
        <fullName evidence="1">Uncharacterized protein</fullName>
    </submittedName>
</protein>
<proteinExistence type="predicted"/>
<gene>
    <name evidence="1" type="ORF">JOQ06_030214</name>
</gene>
<sequence>MKNRLQRFNNWAPTVSVKRVTHTLWDHSHDHQTAEASDLYVKNVAVCWPAADGPMCIDSTLFCHIVQADLCQVPAREGQEKLTEQLRGSTVKAMYSINATKGMCESAYGSFVSTV</sequence>
<dbReference type="AlphaFoldDB" id="A0AAD6AZ40"/>
<organism evidence="1 2">
    <name type="scientific">Pogonophryne albipinna</name>
    <dbReference type="NCBI Taxonomy" id="1090488"/>
    <lineage>
        <taxon>Eukaryota</taxon>
        <taxon>Metazoa</taxon>
        <taxon>Chordata</taxon>
        <taxon>Craniata</taxon>
        <taxon>Vertebrata</taxon>
        <taxon>Euteleostomi</taxon>
        <taxon>Actinopterygii</taxon>
        <taxon>Neopterygii</taxon>
        <taxon>Teleostei</taxon>
        <taxon>Neoteleostei</taxon>
        <taxon>Acanthomorphata</taxon>
        <taxon>Eupercaria</taxon>
        <taxon>Perciformes</taxon>
        <taxon>Notothenioidei</taxon>
        <taxon>Pogonophryne</taxon>
    </lineage>
</organism>
<evidence type="ECO:0000313" key="1">
    <source>
        <dbReference type="EMBL" id="KAJ4933383.1"/>
    </source>
</evidence>
<dbReference type="EMBL" id="JAPTMU010000013">
    <property type="protein sequence ID" value="KAJ4933383.1"/>
    <property type="molecule type" value="Genomic_DNA"/>
</dbReference>
<reference evidence="1" key="1">
    <citation type="submission" date="2022-11" db="EMBL/GenBank/DDBJ databases">
        <title>Chromosome-level genome of Pogonophryne albipinna.</title>
        <authorList>
            <person name="Jo E."/>
        </authorList>
    </citation>
    <scope>NUCLEOTIDE SEQUENCE</scope>
    <source>
        <strain evidence="1">SGF0006</strain>
        <tissue evidence="1">Muscle</tissue>
    </source>
</reference>
<name>A0AAD6AZ40_9TELE</name>
<dbReference type="Proteomes" id="UP001219934">
    <property type="component" value="Unassembled WGS sequence"/>
</dbReference>
<keyword evidence="2" id="KW-1185">Reference proteome</keyword>
<accession>A0AAD6AZ40</accession>
<evidence type="ECO:0000313" key="2">
    <source>
        <dbReference type="Proteomes" id="UP001219934"/>
    </source>
</evidence>
<comment type="caution">
    <text evidence="1">The sequence shown here is derived from an EMBL/GenBank/DDBJ whole genome shotgun (WGS) entry which is preliminary data.</text>
</comment>